<sequence>MLRHAMSDFFGDEYLGDATEEDIKWPIKGRVWGQYHRALVEALLEFGYKDKLPAGFTKEFKVHGIPQRLSVSPADKHFPDVNLLGTDFLDAINGVLKIDYGPADVVLISKGEPV</sequence>
<dbReference type="Proteomes" id="UP001489004">
    <property type="component" value="Unassembled WGS sequence"/>
</dbReference>
<accession>A0AAW1PW71</accession>
<dbReference type="EMBL" id="JALJOR010000008">
    <property type="protein sequence ID" value="KAK9812878.1"/>
    <property type="molecule type" value="Genomic_DNA"/>
</dbReference>
<protein>
    <submittedName>
        <fullName evidence="1">Uncharacterized protein</fullName>
    </submittedName>
</protein>
<name>A0AAW1PW71_9CHLO</name>
<gene>
    <name evidence="1" type="ORF">WJX72_005133</name>
</gene>
<comment type="caution">
    <text evidence="1">The sequence shown here is derived from an EMBL/GenBank/DDBJ whole genome shotgun (WGS) entry which is preliminary data.</text>
</comment>
<keyword evidence="2" id="KW-1185">Reference proteome</keyword>
<evidence type="ECO:0000313" key="2">
    <source>
        <dbReference type="Proteomes" id="UP001489004"/>
    </source>
</evidence>
<organism evidence="1 2">
    <name type="scientific">[Myrmecia] bisecta</name>
    <dbReference type="NCBI Taxonomy" id="41462"/>
    <lineage>
        <taxon>Eukaryota</taxon>
        <taxon>Viridiplantae</taxon>
        <taxon>Chlorophyta</taxon>
        <taxon>core chlorophytes</taxon>
        <taxon>Trebouxiophyceae</taxon>
        <taxon>Trebouxiales</taxon>
        <taxon>Trebouxiaceae</taxon>
        <taxon>Myrmecia</taxon>
    </lineage>
</organism>
<evidence type="ECO:0000313" key="1">
    <source>
        <dbReference type="EMBL" id="KAK9812878.1"/>
    </source>
</evidence>
<reference evidence="1 2" key="1">
    <citation type="journal article" date="2024" name="Nat. Commun.">
        <title>Phylogenomics reveals the evolutionary origins of lichenization in chlorophyte algae.</title>
        <authorList>
            <person name="Puginier C."/>
            <person name="Libourel C."/>
            <person name="Otte J."/>
            <person name="Skaloud P."/>
            <person name="Haon M."/>
            <person name="Grisel S."/>
            <person name="Petersen M."/>
            <person name="Berrin J.G."/>
            <person name="Delaux P.M."/>
            <person name="Dal Grande F."/>
            <person name="Keller J."/>
        </authorList>
    </citation>
    <scope>NUCLEOTIDE SEQUENCE [LARGE SCALE GENOMIC DNA]</scope>
    <source>
        <strain evidence="1 2">SAG 2043</strain>
    </source>
</reference>
<dbReference type="AlphaFoldDB" id="A0AAW1PW71"/>
<proteinExistence type="predicted"/>